<dbReference type="AlphaFoldDB" id="A0ABD0PA18"/>
<evidence type="ECO:0000313" key="3">
    <source>
        <dbReference type="EMBL" id="KAL0170909.1"/>
    </source>
</evidence>
<proteinExistence type="predicted"/>
<keyword evidence="4" id="KW-1185">Reference proteome</keyword>
<keyword evidence="2" id="KW-1133">Transmembrane helix</keyword>
<keyword evidence="2" id="KW-0472">Membrane</keyword>
<organism evidence="3 4">
    <name type="scientific">Cirrhinus mrigala</name>
    <name type="common">Mrigala</name>
    <dbReference type="NCBI Taxonomy" id="683832"/>
    <lineage>
        <taxon>Eukaryota</taxon>
        <taxon>Metazoa</taxon>
        <taxon>Chordata</taxon>
        <taxon>Craniata</taxon>
        <taxon>Vertebrata</taxon>
        <taxon>Euteleostomi</taxon>
        <taxon>Actinopterygii</taxon>
        <taxon>Neopterygii</taxon>
        <taxon>Teleostei</taxon>
        <taxon>Ostariophysi</taxon>
        <taxon>Cypriniformes</taxon>
        <taxon>Cyprinidae</taxon>
        <taxon>Labeoninae</taxon>
        <taxon>Labeonini</taxon>
        <taxon>Cirrhinus</taxon>
    </lineage>
</organism>
<sequence>IVLPCFIALFILLLWTALWYFDVLPVHWNTLLPCPVYYCLLVSDPACLNYELFNKARIWIYHASEESCYRILRLPRDPAAFGTQLKLWIQHYPSSASTKVTSPLKIMSWISVNCHMVAFNDVPLKDIFRVGLNDPIRSWLPGGKIHWTLEQCIDNALLLAGSPFTVGVANEESCYPPLSAKPFSVMSGIIQVGSEPSQAMPAKPKPTCVTSAKPQPAHAMSAPGPAHAMPALPESAPVHKMAAIPKPVHKMAAPSESPGKMAATPEPLHAKIISSESHLT</sequence>
<feature type="transmembrane region" description="Helical" evidence="2">
    <location>
        <begin position="6"/>
        <end position="23"/>
    </location>
</feature>
<protein>
    <submittedName>
        <fullName evidence="3">Uncharacterized protein</fullName>
    </submittedName>
</protein>
<name>A0ABD0PA18_CIRMR</name>
<evidence type="ECO:0000313" key="4">
    <source>
        <dbReference type="Proteomes" id="UP001529510"/>
    </source>
</evidence>
<feature type="non-terminal residue" evidence="3">
    <location>
        <position position="280"/>
    </location>
</feature>
<evidence type="ECO:0000256" key="2">
    <source>
        <dbReference type="SAM" id="Phobius"/>
    </source>
</evidence>
<gene>
    <name evidence="3" type="ORF">M9458_035505</name>
</gene>
<feature type="non-terminal residue" evidence="3">
    <location>
        <position position="1"/>
    </location>
</feature>
<comment type="caution">
    <text evidence="3">The sequence shown here is derived from an EMBL/GenBank/DDBJ whole genome shotgun (WGS) entry which is preliminary data.</text>
</comment>
<reference evidence="3 4" key="1">
    <citation type="submission" date="2024-05" db="EMBL/GenBank/DDBJ databases">
        <title>Genome sequencing and assembly of Indian major carp, Cirrhinus mrigala (Hamilton, 1822).</title>
        <authorList>
            <person name="Mohindra V."/>
            <person name="Chowdhury L.M."/>
            <person name="Lal K."/>
            <person name="Jena J.K."/>
        </authorList>
    </citation>
    <scope>NUCLEOTIDE SEQUENCE [LARGE SCALE GENOMIC DNA]</scope>
    <source>
        <strain evidence="3">CM1030</strain>
        <tissue evidence="3">Blood</tissue>
    </source>
</reference>
<feature type="region of interest" description="Disordered" evidence="1">
    <location>
        <begin position="196"/>
        <end position="225"/>
    </location>
</feature>
<dbReference type="Proteomes" id="UP001529510">
    <property type="component" value="Unassembled WGS sequence"/>
</dbReference>
<evidence type="ECO:0000256" key="1">
    <source>
        <dbReference type="SAM" id="MobiDB-lite"/>
    </source>
</evidence>
<accession>A0ABD0PA18</accession>
<keyword evidence="2" id="KW-0812">Transmembrane</keyword>
<dbReference type="EMBL" id="JAMKFB020000017">
    <property type="protein sequence ID" value="KAL0170909.1"/>
    <property type="molecule type" value="Genomic_DNA"/>
</dbReference>